<feature type="domain" description="O-antigen ligase-related" evidence="6">
    <location>
        <begin position="174"/>
        <end position="320"/>
    </location>
</feature>
<evidence type="ECO:0000256" key="5">
    <source>
        <dbReference type="SAM" id="Phobius"/>
    </source>
</evidence>
<feature type="transmembrane region" description="Helical" evidence="5">
    <location>
        <begin position="136"/>
        <end position="157"/>
    </location>
</feature>
<dbReference type="Proteomes" id="UP000245125">
    <property type="component" value="Unassembled WGS sequence"/>
</dbReference>
<feature type="transmembrane region" description="Helical" evidence="5">
    <location>
        <begin position="6"/>
        <end position="30"/>
    </location>
</feature>
<keyword evidence="3 5" id="KW-1133">Transmembrane helix</keyword>
<proteinExistence type="predicted"/>
<dbReference type="InterPro" id="IPR051533">
    <property type="entry name" value="WaaL-like"/>
</dbReference>
<evidence type="ECO:0000256" key="3">
    <source>
        <dbReference type="ARBA" id="ARBA00022989"/>
    </source>
</evidence>
<sequence length="394" mass="43548">MISGYAGMFFFSTIAHSPVEICGAIVLAAWILSGRFVKETEAWLASPLALPVIGMSLFPWLGLLYTKAPADGLGIAASGYHWLYCIPLAGILRERKQGDLFIKLFLAGLFINTLLSFLQIAHIFPLRYGTPSGFLGISSAWITYTLLLTSGICITSFYFRHAGSRKLRLGYGLLMLLYFLTIGFVGGRSGYVAFILLSPLLVYNLVGGRHLVRIVILSTLAIFVLFTFPVVQGRFAQVRKDLLLYAQGDVNTSLGLRLRMWAIALNEIKSHPVAGIGTNSFKDSWEKNKQDRSLPFFDHPHNSFLYMLVSFGIPGLIVFCWLLFVMLKKGWGSFGSPLGFSLFVFTLIFITGSLTDTQLIVFPTTILFILFSGIAASFEDTEAVRKKTALRGAA</sequence>
<accession>A0A2U3QJG8</accession>
<feature type="transmembrane region" description="Helical" evidence="5">
    <location>
        <begin position="191"/>
        <end position="207"/>
    </location>
</feature>
<protein>
    <recommendedName>
        <fullName evidence="6">O-antigen ligase-related domain-containing protein</fullName>
    </recommendedName>
</protein>
<feature type="transmembrane region" description="Helical" evidence="5">
    <location>
        <begin position="334"/>
        <end position="354"/>
    </location>
</feature>
<name>A0A2U3QJG8_9BACT</name>
<dbReference type="GO" id="GO:0016020">
    <property type="term" value="C:membrane"/>
    <property type="evidence" value="ECO:0007669"/>
    <property type="project" value="UniProtKB-SubCell"/>
</dbReference>
<feature type="transmembrane region" description="Helical" evidence="5">
    <location>
        <begin position="360"/>
        <end position="378"/>
    </location>
</feature>
<dbReference type="PANTHER" id="PTHR37422">
    <property type="entry name" value="TEICHURONIC ACID BIOSYNTHESIS PROTEIN TUAE"/>
    <property type="match status" value="1"/>
</dbReference>
<dbReference type="InterPro" id="IPR007016">
    <property type="entry name" value="O-antigen_ligase-rel_domated"/>
</dbReference>
<evidence type="ECO:0000313" key="7">
    <source>
        <dbReference type="EMBL" id="SPQ01554.1"/>
    </source>
</evidence>
<organism evidence="7 8">
    <name type="scientific">Candidatus Sulfobium mesophilum</name>
    <dbReference type="NCBI Taxonomy" id="2016548"/>
    <lineage>
        <taxon>Bacteria</taxon>
        <taxon>Pseudomonadati</taxon>
        <taxon>Nitrospirota</taxon>
        <taxon>Nitrospiria</taxon>
        <taxon>Nitrospirales</taxon>
        <taxon>Nitrospiraceae</taxon>
        <taxon>Candidatus Sulfobium</taxon>
    </lineage>
</organism>
<evidence type="ECO:0000256" key="2">
    <source>
        <dbReference type="ARBA" id="ARBA00022692"/>
    </source>
</evidence>
<feature type="transmembrane region" description="Helical" evidence="5">
    <location>
        <begin position="42"/>
        <end position="61"/>
    </location>
</feature>
<evidence type="ECO:0000256" key="4">
    <source>
        <dbReference type="ARBA" id="ARBA00023136"/>
    </source>
</evidence>
<evidence type="ECO:0000259" key="6">
    <source>
        <dbReference type="Pfam" id="PF04932"/>
    </source>
</evidence>
<gene>
    <name evidence="7" type="ORF">NBG4_60030</name>
</gene>
<dbReference type="Pfam" id="PF04932">
    <property type="entry name" value="Wzy_C"/>
    <property type="match status" value="1"/>
</dbReference>
<feature type="transmembrane region" description="Helical" evidence="5">
    <location>
        <begin position="214"/>
        <end position="235"/>
    </location>
</feature>
<feature type="transmembrane region" description="Helical" evidence="5">
    <location>
        <begin position="304"/>
        <end position="327"/>
    </location>
</feature>
<feature type="transmembrane region" description="Helical" evidence="5">
    <location>
        <begin position="73"/>
        <end position="92"/>
    </location>
</feature>
<comment type="subcellular location">
    <subcellularLocation>
        <location evidence="1">Membrane</location>
        <topology evidence="1">Multi-pass membrane protein</topology>
    </subcellularLocation>
</comment>
<keyword evidence="2 5" id="KW-0812">Transmembrane</keyword>
<dbReference type="AlphaFoldDB" id="A0A2U3QJG8"/>
<keyword evidence="4 5" id="KW-0472">Membrane</keyword>
<keyword evidence="8" id="KW-1185">Reference proteome</keyword>
<evidence type="ECO:0000256" key="1">
    <source>
        <dbReference type="ARBA" id="ARBA00004141"/>
    </source>
</evidence>
<feature type="transmembrane region" description="Helical" evidence="5">
    <location>
        <begin position="104"/>
        <end position="124"/>
    </location>
</feature>
<evidence type="ECO:0000313" key="8">
    <source>
        <dbReference type="Proteomes" id="UP000245125"/>
    </source>
</evidence>
<dbReference type="PANTHER" id="PTHR37422:SF13">
    <property type="entry name" value="LIPOPOLYSACCHARIDE BIOSYNTHESIS PROTEIN PA4999-RELATED"/>
    <property type="match status" value="1"/>
</dbReference>
<feature type="transmembrane region" description="Helical" evidence="5">
    <location>
        <begin position="169"/>
        <end position="185"/>
    </location>
</feature>
<reference evidence="8" key="1">
    <citation type="submission" date="2018-03" db="EMBL/GenBank/DDBJ databases">
        <authorList>
            <person name="Zecchin S."/>
        </authorList>
    </citation>
    <scope>NUCLEOTIDE SEQUENCE [LARGE SCALE GENOMIC DNA]</scope>
</reference>
<dbReference type="EMBL" id="OUUY01000108">
    <property type="protein sequence ID" value="SPQ01554.1"/>
    <property type="molecule type" value="Genomic_DNA"/>
</dbReference>